<evidence type="ECO:0000313" key="2">
    <source>
        <dbReference type="Proteomes" id="UP000887565"/>
    </source>
</evidence>
<accession>A0A915LDX2</accession>
<protein>
    <submittedName>
        <fullName evidence="3">Uncharacterized protein</fullName>
    </submittedName>
</protein>
<dbReference type="SUPFAM" id="SSF161008">
    <property type="entry name" value="Viral glycoprotein ectodomain-like"/>
    <property type="match status" value="1"/>
</dbReference>
<evidence type="ECO:0000256" key="1">
    <source>
        <dbReference type="SAM" id="MobiDB-lite"/>
    </source>
</evidence>
<name>A0A915LDX2_ROMCU</name>
<dbReference type="WBParaSite" id="nRc.2.0.1.t48036-RA">
    <property type="protein sequence ID" value="nRc.2.0.1.t48036-RA"/>
    <property type="gene ID" value="nRc.2.0.1.g48036"/>
</dbReference>
<organism evidence="2 3">
    <name type="scientific">Romanomermis culicivorax</name>
    <name type="common">Nematode worm</name>
    <dbReference type="NCBI Taxonomy" id="13658"/>
    <lineage>
        <taxon>Eukaryota</taxon>
        <taxon>Metazoa</taxon>
        <taxon>Ecdysozoa</taxon>
        <taxon>Nematoda</taxon>
        <taxon>Enoplea</taxon>
        <taxon>Dorylaimia</taxon>
        <taxon>Mermithida</taxon>
        <taxon>Mermithoidea</taxon>
        <taxon>Mermithidae</taxon>
        <taxon>Romanomermis</taxon>
    </lineage>
</organism>
<proteinExistence type="predicted"/>
<dbReference type="AlphaFoldDB" id="A0A915LDX2"/>
<dbReference type="Proteomes" id="UP000887565">
    <property type="component" value="Unplaced"/>
</dbReference>
<keyword evidence="2" id="KW-1185">Reference proteome</keyword>
<evidence type="ECO:0000313" key="3">
    <source>
        <dbReference type="WBParaSite" id="nRc.2.0.1.t48036-RA"/>
    </source>
</evidence>
<reference evidence="3" key="1">
    <citation type="submission" date="2022-11" db="UniProtKB">
        <authorList>
            <consortium name="WormBaseParasite"/>
        </authorList>
    </citation>
    <scope>IDENTIFICATION</scope>
</reference>
<sequence length="310" mass="34493">MARDFSSGPDAVDHPSTLVSNRRGSENEGDNPPVGTHEDAGGILRDISPANDITPELISVNPNLVLCVSGEPFYQCGASGGRRALSIPRHTPCKPPPVLITERKEVNVTIWSTNGHLNQILAVRCVLRNRTLCTNTGFFVSKGIVFDQTLQQPVSPSLCRQVWVDKVYHGQRLIRLQPGVWVTNNLLQAKFEWCCKDVCQPTQNFVLETEPELLVTPAEEIDPVAPGSDPINPKLQYLYDKIMEQESRIFKAVWMELCHAAEKHLAMIWQLLKLDPTLGARALLQCNDIVASFAGQALMIWECSPVRPDH</sequence>
<feature type="region of interest" description="Disordered" evidence="1">
    <location>
        <begin position="1"/>
        <end position="46"/>
    </location>
</feature>
<dbReference type="Gene3D" id="1.20.5.1890">
    <property type="match status" value="1"/>
</dbReference>